<keyword evidence="1" id="KW-0472">Membrane</keyword>
<name>A0A6N2KA71_SALVM</name>
<gene>
    <name evidence="2" type="ORF">SVIM_LOCUS57636</name>
</gene>
<feature type="transmembrane region" description="Helical" evidence="1">
    <location>
        <begin position="26"/>
        <end position="48"/>
    </location>
</feature>
<keyword evidence="1" id="KW-1133">Transmembrane helix</keyword>
<evidence type="ECO:0000256" key="1">
    <source>
        <dbReference type="SAM" id="Phobius"/>
    </source>
</evidence>
<proteinExistence type="predicted"/>
<dbReference type="AlphaFoldDB" id="A0A6N2KA71"/>
<evidence type="ECO:0000313" key="2">
    <source>
        <dbReference type="EMBL" id="VFU25330.1"/>
    </source>
</evidence>
<organism evidence="2">
    <name type="scientific">Salix viminalis</name>
    <name type="common">Common osier</name>
    <name type="synonym">Basket willow</name>
    <dbReference type="NCBI Taxonomy" id="40686"/>
    <lineage>
        <taxon>Eukaryota</taxon>
        <taxon>Viridiplantae</taxon>
        <taxon>Streptophyta</taxon>
        <taxon>Embryophyta</taxon>
        <taxon>Tracheophyta</taxon>
        <taxon>Spermatophyta</taxon>
        <taxon>Magnoliopsida</taxon>
        <taxon>eudicotyledons</taxon>
        <taxon>Gunneridae</taxon>
        <taxon>Pentapetalae</taxon>
        <taxon>rosids</taxon>
        <taxon>fabids</taxon>
        <taxon>Malpighiales</taxon>
        <taxon>Salicaceae</taxon>
        <taxon>Saliceae</taxon>
        <taxon>Salix</taxon>
    </lineage>
</organism>
<reference evidence="2" key="1">
    <citation type="submission" date="2019-03" db="EMBL/GenBank/DDBJ databases">
        <authorList>
            <person name="Mank J."/>
            <person name="Almeida P."/>
        </authorList>
    </citation>
    <scope>NUCLEOTIDE SEQUENCE</scope>
    <source>
        <strain evidence="2">78183</strain>
    </source>
</reference>
<keyword evidence="1" id="KW-0812">Transmembrane</keyword>
<dbReference type="EMBL" id="CAADRP010000224">
    <property type="protein sequence ID" value="VFU25330.1"/>
    <property type="molecule type" value="Genomic_DNA"/>
</dbReference>
<sequence>MLIFTAEKKLGRGRYFPLTAIQRFDAAVSSVLSLIALFSHIFVIIIVVQMGEKRVFCACRMLINNF</sequence>
<protein>
    <submittedName>
        <fullName evidence="2">Uncharacterized protein</fullName>
    </submittedName>
</protein>
<accession>A0A6N2KA71</accession>